<protein>
    <submittedName>
        <fullName evidence="2">Uncharacterized protein</fullName>
    </submittedName>
</protein>
<feature type="compositionally biased region" description="Polar residues" evidence="1">
    <location>
        <begin position="149"/>
        <end position="163"/>
    </location>
</feature>
<feature type="region of interest" description="Disordered" evidence="1">
    <location>
        <begin position="1"/>
        <end position="82"/>
    </location>
</feature>
<comment type="caution">
    <text evidence="2">The sequence shown here is derived from an EMBL/GenBank/DDBJ whole genome shotgun (WGS) entry which is preliminary data.</text>
</comment>
<feature type="compositionally biased region" description="Gly residues" evidence="1">
    <location>
        <begin position="176"/>
        <end position="209"/>
    </location>
</feature>
<evidence type="ECO:0000256" key="1">
    <source>
        <dbReference type="SAM" id="MobiDB-lite"/>
    </source>
</evidence>
<sequence length="483" mass="50104">MPPVCRPPKSATIAVEITAEPENFKARPAPRKAPMSSIPKKPTKGGGKAKRAPKKKRGGRKKKEKAEEVESSGESVIESDIKDVAVVVGRNEIKADFVLLLAEYSDNDSADDADDGGSSAGGESDFSEYEDKSYVIVRRPTPKRATDKGVSSKTSSGKNATTVSGGSARKASAGKGSAGKGSAGTGSTGKGSTGKGSTGKGSTGKGSTGKGSTRKGSTGKGSPRKGSARKSAVDESPKKREGKSTSGKKGRATVRNTAGENSNLLDDTEDGYYPDDENDENDKNYLETSKTPAKRAAEKATGGSVGKGTTSKTTSKTSAGRKTPTKATVGVTTRSSLRRALMAPEGEELPMTTAKKRKAPSQEDSRLKKVPKTGTAKNVGVVRVGLESLSLGGADDDDVGEVDGSMHISFGKPNTGYIIKGGTYPNSENTAEQRAAVIATNSQSHYVLQSEPVIGKKSMRYGGKSVAGLKALWEVGPPKYDSE</sequence>
<feature type="compositionally biased region" description="Polar residues" evidence="1">
    <location>
        <begin position="254"/>
        <end position="265"/>
    </location>
</feature>
<dbReference type="OrthoDB" id="10675560at2759"/>
<gene>
    <name evidence="2" type="ORF">B9Z19DRAFT_1161749</name>
</gene>
<reference evidence="2 3" key="1">
    <citation type="submission" date="2017-04" db="EMBL/GenBank/DDBJ databases">
        <title>Draft genome sequence of Tuber borchii Vittad., a whitish edible truffle.</title>
        <authorList>
            <consortium name="DOE Joint Genome Institute"/>
            <person name="Murat C."/>
            <person name="Kuo A."/>
            <person name="Barry K.W."/>
            <person name="Clum A."/>
            <person name="Dockter R.B."/>
            <person name="Fauchery L."/>
            <person name="Iotti M."/>
            <person name="Kohler A."/>
            <person name="Labutti K."/>
            <person name="Lindquist E.A."/>
            <person name="Lipzen A."/>
            <person name="Ohm R.A."/>
            <person name="Wang M."/>
            <person name="Grigoriev I.V."/>
            <person name="Zambonelli A."/>
            <person name="Martin F.M."/>
        </authorList>
    </citation>
    <scope>NUCLEOTIDE SEQUENCE [LARGE SCALE GENOMIC DNA]</scope>
    <source>
        <strain evidence="2 3">Tbo3840</strain>
    </source>
</reference>
<feature type="compositionally biased region" description="Acidic residues" evidence="1">
    <location>
        <begin position="266"/>
        <end position="280"/>
    </location>
</feature>
<name>A0A2T6ZE48_TUBBO</name>
<feature type="region of interest" description="Disordered" evidence="1">
    <location>
        <begin position="107"/>
        <end position="374"/>
    </location>
</feature>
<evidence type="ECO:0000313" key="2">
    <source>
        <dbReference type="EMBL" id="PUU73763.1"/>
    </source>
</evidence>
<keyword evidence="3" id="KW-1185">Reference proteome</keyword>
<feature type="compositionally biased region" description="Basic residues" evidence="1">
    <location>
        <begin position="41"/>
        <end position="63"/>
    </location>
</feature>
<feature type="compositionally biased region" description="Low complexity" evidence="1">
    <location>
        <begin position="164"/>
        <end position="175"/>
    </location>
</feature>
<dbReference type="Proteomes" id="UP000244722">
    <property type="component" value="Unassembled WGS sequence"/>
</dbReference>
<dbReference type="EMBL" id="NESQ01000347">
    <property type="protein sequence ID" value="PUU73763.1"/>
    <property type="molecule type" value="Genomic_DNA"/>
</dbReference>
<accession>A0A2T6ZE48</accession>
<feature type="compositionally biased region" description="Basic and acidic residues" evidence="1">
    <location>
        <begin position="231"/>
        <end position="243"/>
    </location>
</feature>
<proteinExistence type="predicted"/>
<evidence type="ECO:0000313" key="3">
    <source>
        <dbReference type="Proteomes" id="UP000244722"/>
    </source>
</evidence>
<feature type="compositionally biased region" description="Low complexity" evidence="1">
    <location>
        <begin position="299"/>
        <end position="322"/>
    </location>
</feature>
<organism evidence="2 3">
    <name type="scientific">Tuber borchii</name>
    <name type="common">White truffle</name>
    <dbReference type="NCBI Taxonomy" id="42251"/>
    <lineage>
        <taxon>Eukaryota</taxon>
        <taxon>Fungi</taxon>
        <taxon>Dikarya</taxon>
        <taxon>Ascomycota</taxon>
        <taxon>Pezizomycotina</taxon>
        <taxon>Pezizomycetes</taxon>
        <taxon>Pezizales</taxon>
        <taxon>Tuberaceae</taxon>
        <taxon>Tuber</taxon>
    </lineage>
</organism>
<dbReference type="AlphaFoldDB" id="A0A2T6ZE48"/>